<sequence>MARAIGISTESMRMILRKAGLKAHKEVEGHSINEQAKVKWLELCIKLRKPFAAHRHRAILFSDEEWFDIEEAHNHQNGRMWSKRKVALEERMICIIEGKN</sequence>
<dbReference type="Proteomes" id="UP000024635">
    <property type="component" value="Unassembled WGS sequence"/>
</dbReference>
<proteinExistence type="predicted"/>
<dbReference type="AlphaFoldDB" id="A0A016WXD2"/>
<evidence type="ECO:0000313" key="2">
    <source>
        <dbReference type="Proteomes" id="UP000024635"/>
    </source>
</evidence>
<organism evidence="1 2">
    <name type="scientific">Ancylostoma ceylanicum</name>
    <dbReference type="NCBI Taxonomy" id="53326"/>
    <lineage>
        <taxon>Eukaryota</taxon>
        <taxon>Metazoa</taxon>
        <taxon>Ecdysozoa</taxon>
        <taxon>Nematoda</taxon>
        <taxon>Chromadorea</taxon>
        <taxon>Rhabditida</taxon>
        <taxon>Rhabditina</taxon>
        <taxon>Rhabditomorpha</taxon>
        <taxon>Strongyloidea</taxon>
        <taxon>Ancylostomatidae</taxon>
        <taxon>Ancylostomatinae</taxon>
        <taxon>Ancylostoma</taxon>
    </lineage>
</organism>
<evidence type="ECO:0000313" key="1">
    <source>
        <dbReference type="EMBL" id="EYC43673.1"/>
    </source>
</evidence>
<dbReference type="OrthoDB" id="7951431at2759"/>
<name>A0A016WXD2_9BILA</name>
<gene>
    <name evidence="1" type="primary">Acey_s0484.g2308</name>
    <name evidence="1" type="ORF">Y032_0484g2308</name>
</gene>
<accession>A0A016WXD2</accession>
<comment type="caution">
    <text evidence="1">The sequence shown here is derived from an EMBL/GenBank/DDBJ whole genome shotgun (WGS) entry which is preliminary data.</text>
</comment>
<reference evidence="2" key="1">
    <citation type="journal article" date="2015" name="Nat. Genet.">
        <title>The genome and transcriptome of the zoonotic hookworm Ancylostoma ceylanicum identify infection-specific gene families.</title>
        <authorList>
            <person name="Schwarz E.M."/>
            <person name="Hu Y."/>
            <person name="Antoshechkin I."/>
            <person name="Miller M.M."/>
            <person name="Sternberg P.W."/>
            <person name="Aroian R.V."/>
        </authorList>
    </citation>
    <scope>NUCLEOTIDE SEQUENCE</scope>
    <source>
        <strain evidence="2">HY135</strain>
    </source>
</reference>
<protein>
    <submittedName>
        <fullName evidence="1">Uncharacterized protein</fullName>
    </submittedName>
</protein>
<keyword evidence="2" id="KW-1185">Reference proteome</keyword>
<dbReference type="EMBL" id="JARK01000084">
    <property type="protein sequence ID" value="EYC43673.1"/>
    <property type="molecule type" value="Genomic_DNA"/>
</dbReference>